<dbReference type="InterPro" id="IPR040256">
    <property type="entry name" value="At4g02000-like"/>
</dbReference>
<protein>
    <recommendedName>
        <fullName evidence="3">CCHC-type domain-containing protein</fullName>
    </recommendedName>
</protein>
<gene>
    <name evidence="4" type="ORF">SHERM_00662</name>
</gene>
<dbReference type="PANTHER" id="PTHR31286:SF167">
    <property type="entry name" value="OS09G0268800 PROTEIN"/>
    <property type="match status" value="1"/>
</dbReference>
<dbReference type="GO" id="GO:0003676">
    <property type="term" value="F:nucleic acid binding"/>
    <property type="evidence" value="ECO:0007669"/>
    <property type="project" value="InterPro"/>
</dbReference>
<dbReference type="GO" id="GO:0008270">
    <property type="term" value="F:zinc ion binding"/>
    <property type="evidence" value="ECO:0007669"/>
    <property type="project" value="UniProtKB-KW"/>
</dbReference>
<dbReference type="InterPro" id="IPR025836">
    <property type="entry name" value="Zn_knuckle_CX2CX4HX4C"/>
</dbReference>
<dbReference type="OrthoDB" id="913635at2759"/>
<evidence type="ECO:0000256" key="1">
    <source>
        <dbReference type="PROSITE-ProRule" id="PRU00047"/>
    </source>
</evidence>
<sequence>NQVLVLKGPVSAIAYPSEILHALKDELEVVGFEFFDLHRLRETPYLKSLFGKIVDDRKAHLFGLKRTMSQIWQLKNPLTVREFESETEKNRVATGKNWSFENQYVILKEWQEDLTANHECFQEIDMWVQVSNVPLNWLCTEVGLKIGKSFKKVKNVTISTGSGNCGRYLRLLVTIDLNEPLLRCTCLKLDDKVRRIEFKYEKLINLCYYCGRIGHLDRSCSFKIDDIANGRLAEGQYREWLKATEGTASPRPSKSTEPMPLPRESSSCHAKSANANPQEAHNSYSSEPSSKKAESSNMVLDASNPVQKSASREIELSSKALIPATTNQKPTDIQAHTNAPPSNILLLDFNNNTTTPEHGQIMDFSIAASQQFPTTDLSTPDTSITLKGQLKKWTRKHTKSADISSSKLTPTLSIPHENRWVVSDPINKGGGLLVFWNKEVSIYQIFCQPFCIEVEFSLNNNPAKSWFIFVYLSPCRTTRSNQWQFLKQAKARWGNNWIIAGDWNDILCQGEKNGGRPRSEASFWGFRTCLAELGGQEIFMEGYPFTWGNNRFAEGYIEEKLDRMVASLHWLAAHPDAKVLNIFRSASDHNLLLLHPGTNQEQRKKTFCFDKRWLKQPGIKDEVQKAWSQPVQGSAMYSLTEKIKATRVALLKWSRSFKTNFAQTIEKLNAEMSGLREQGGARNWEKWHQLKQQLDATYKSEEEFWRQKSRALWLKDGDKNTRFFHHAYTLQRRKCNSITRLLKSDHTICDTREDIANCLTDFYQNLLSSEGSNDVGNLLRHIPTTITEEQNATLTGQVTEDEIKKAVFSMHPDKAPGWD</sequence>
<keyword evidence="1" id="KW-0479">Metal-binding</keyword>
<dbReference type="Proteomes" id="UP001153555">
    <property type="component" value="Unassembled WGS sequence"/>
</dbReference>
<dbReference type="AlphaFoldDB" id="A0A9N7RTQ0"/>
<feature type="compositionally biased region" description="Polar residues" evidence="2">
    <location>
        <begin position="264"/>
        <end position="282"/>
    </location>
</feature>
<dbReference type="PROSITE" id="PS50158">
    <property type="entry name" value="ZF_CCHC"/>
    <property type="match status" value="1"/>
</dbReference>
<reference evidence="4" key="1">
    <citation type="submission" date="2019-12" db="EMBL/GenBank/DDBJ databases">
        <authorList>
            <person name="Scholes J."/>
        </authorList>
    </citation>
    <scope>NUCLEOTIDE SEQUENCE</scope>
</reference>
<organism evidence="4 5">
    <name type="scientific">Striga hermonthica</name>
    <name type="common">Purple witchweed</name>
    <name type="synonym">Buchnera hermonthica</name>
    <dbReference type="NCBI Taxonomy" id="68872"/>
    <lineage>
        <taxon>Eukaryota</taxon>
        <taxon>Viridiplantae</taxon>
        <taxon>Streptophyta</taxon>
        <taxon>Embryophyta</taxon>
        <taxon>Tracheophyta</taxon>
        <taxon>Spermatophyta</taxon>
        <taxon>Magnoliopsida</taxon>
        <taxon>eudicotyledons</taxon>
        <taxon>Gunneridae</taxon>
        <taxon>Pentapetalae</taxon>
        <taxon>asterids</taxon>
        <taxon>lamiids</taxon>
        <taxon>Lamiales</taxon>
        <taxon>Orobanchaceae</taxon>
        <taxon>Buchnereae</taxon>
        <taxon>Striga</taxon>
    </lineage>
</organism>
<accession>A0A9N7RTQ0</accession>
<dbReference type="EMBL" id="CACSLK010034236">
    <property type="protein sequence ID" value="CAA0841645.1"/>
    <property type="molecule type" value="Genomic_DNA"/>
</dbReference>
<dbReference type="SUPFAM" id="SSF56219">
    <property type="entry name" value="DNase I-like"/>
    <property type="match status" value="1"/>
</dbReference>
<evidence type="ECO:0000313" key="5">
    <source>
        <dbReference type="Proteomes" id="UP001153555"/>
    </source>
</evidence>
<feature type="compositionally biased region" description="Polar residues" evidence="2">
    <location>
        <begin position="246"/>
        <end position="256"/>
    </location>
</feature>
<dbReference type="Gene3D" id="3.60.10.10">
    <property type="entry name" value="Endonuclease/exonuclease/phosphatase"/>
    <property type="match status" value="1"/>
</dbReference>
<keyword evidence="1" id="KW-0863">Zinc-finger</keyword>
<dbReference type="PANTHER" id="PTHR31286">
    <property type="entry name" value="GLYCINE-RICH CELL WALL STRUCTURAL PROTEIN 1.8-LIKE"/>
    <property type="match status" value="1"/>
</dbReference>
<comment type="caution">
    <text evidence="4">The sequence shown here is derived from an EMBL/GenBank/DDBJ whole genome shotgun (WGS) entry which is preliminary data.</text>
</comment>
<evidence type="ECO:0000259" key="3">
    <source>
        <dbReference type="PROSITE" id="PS50158"/>
    </source>
</evidence>
<keyword evidence="5" id="KW-1185">Reference proteome</keyword>
<feature type="region of interest" description="Disordered" evidence="2">
    <location>
        <begin position="243"/>
        <end position="298"/>
    </location>
</feature>
<dbReference type="InterPro" id="IPR001878">
    <property type="entry name" value="Znf_CCHC"/>
</dbReference>
<evidence type="ECO:0000256" key="2">
    <source>
        <dbReference type="SAM" id="MobiDB-lite"/>
    </source>
</evidence>
<feature type="domain" description="CCHC-type" evidence="3">
    <location>
        <begin position="207"/>
        <end position="220"/>
    </location>
</feature>
<name>A0A9N7RTQ0_STRHE</name>
<feature type="non-terminal residue" evidence="4">
    <location>
        <position position="1"/>
    </location>
</feature>
<dbReference type="InterPro" id="IPR036691">
    <property type="entry name" value="Endo/exonu/phosph_ase_sf"/>
</dbReference>
<keyword evidence="1" id="KW-0862">Zinc</keyword>
<evidence type="ECO:0000313" key="4">
    <source>
        <dbReference type="EMBL" id="CAA0841645.1"/>
    </source>
</evidence>
<dbReference type="Pfam" id="PF14392">
    <property type="entry name" value="zf-CCHC_4"/>
    <property type="match status" value="1"/>
</dbReference>
<proteinExistence type="predicted"/>
<feature type="non-terminal residue" evidence="4">
    <location>
        <position position="819"/>
    </location>
</feature>